<feature type="transmembrane region" description="Helical" evidence="10">
    <location>
        <begin position="161"/>
        <end position="178"/>
    </location>
</feature>
<dbReference type="Gene3D" id="3.30.40.10">
    <property type="entry name" value="Zinc/RING finger domain, C3HC4 (zinc finger)"/>
    <property type="match status" value="1"/>
</dbReference>
<gene>
    <name evidence="13" type="ORF">WR25_23956</name>
</gene>
<dbReference type="Pfam" id="PF13639">
    <property type="entry name" value="zf-RING_2"/>
    <property type="match status" value="1"/>
</dbReference>
<dbReference type="SUPFAM" id="SSF57850">
    <property type="entry name" value="RING/U-box"/>
    <property type="match status" value="1"/>
</dbReference>
<dbReference type="GO" id="GO:0008270">
    <property type="term" value="F:zinc ion binding"/>
    <property type="evidence" value="ECO:0007669"/>
    <property type="project" value="UniProtKB-KW"/>
</dbReference>
<dbReference type="PROSITE" id="PS51140">
    <property type="entry name" value="CUE"/>
    <property type="match status" value="1"/>
</dbReference>
<evidence type="ECO:0000256" key="4">
    <source>
        <dbReference type="ARBA" id="ARBA00022771"/>
    </source>
</evidence>
<feature type="compositionally biased region" description="Basic and acidic residues" evidence="9">
    <location>
        <begin position="507"/>
        <end position="522"/>
    </location>
</feature>
<evidence type="ECO:0000256" key="7">
    <source>
        <dbReference type="ARBA" id="ARBA00023136"/>
    </source>
</evidence>
<dbReference type="InterPro" id="IPR003892">
    <property type="entry name" value="CUE"/>
</dbReference>
<organism evidence="13 14">
    <name type="scientific">Diploscapter pachys</name>
    <dbReference type="NCBI Taxonomy" id="2018661"/>
    <lineage>
        <taxon>Eukaryota</taxon>
        <taxon>Metazoa</taxon>
        <taxon>Ecdysozoa</taxon>
        <taxon>Nematoda</taxon>
        <taxon>Chromadorea</taxon>
        <taxon>Rhabditida</taxon>
        <taxon>Rhabditina</taxon>
        <taxon>Rhabditomorpha</taxon>
        <taxon>Rhabditoidea</taxon>
        <taxon>Rhabditidae</taxon>
        <taxon>Diploscapter</taxon>
    </lineage>
</organism>
<dbReference type="GO" id="GO:0061630">
    <property type="term" value="F:ubiquitin protein ligase activity"/>
    <property type="evidence" value="ECO:0007669"/>
    <property type="project" value="TreeGrafter"/>
</dbReference>
<comment type="subcellular location">
    <subcellularLocation>
        <location evidence="1">Membrane</location>
        <topology evidence="1">Multi-pass membrane protein</topology>
    </subcellularLocation>
</comment>
<feature type="domain" description="RING-type" evidence="11">
    <location>
        <begin position="346"/>
        <end position="384"/>
    </location>
</feature>
<dbReference type="EMBL" id="LIAE01006990">
    <property type="protein sequence ID" value="PAV83141.1"/>
    <property type="molecule type" value="Genomic_DNA"/>
</dbReference>
<keyword evidence="2 10" id="KW-0812">Transmembrane</keyword>
<evidence type="ECO:0000259" key="11">
    <source>
        <dbReference type="PROSITE" id="PS50089"/>
    </source>
</evidence>
<evidence type="ECO:0000256" key="2">
    <source>
        <dbReference type="ARBA" id="ARBA00022692"/>
    </source>
</evidence>
<evidence type="ECO:0000256" key="5">
    <source>
        <dbReference type="ARBA" id="ARBA00022833"/>
    </source>
</evidence>
<keyword evidence="5" id="KW-0862">Zinc</keyword>
<reference evidence="13 14" key="1">
    <citation type="journal article" date="2017" name="Curr. Biol.">
        <title>Genome architecture and evolution of a unichromosomal asexual nematode.</title>
        <authorList>
            <person name="Fradin H."/>
            <person name="Zegar C."/>
            <person name="Gutwein M."/>
            <person name="Lucas J."/>
            <person name="Kovtun M."/>
            <person name="Corcoran D."/>
            <person name="Baugh L.R."/>
            <person name="Kiontke K."/>
            <person name="Gunsalus K."/>
            <person name="Fitch D.H."/>
            <person name="Piano F."/>
        </authorList>
    </citation>
    <scope>NUCLEOTIDE SEQUENCE [LARGE SCALE GENOMIC DNA]</scope>
    <source>
        <strain evidence="13">PF1309</strain>
    </source>
</reference>
<comment type="caution">
    <text evidence="13">The sequence shown here is derived from an EMBL/GenBank/DDBJ whole genome shotgun (WGS) entry which is preliminary data.</text>
</comment>
<keyword evidence="14" id="KW-1185">Reference proteome</keyword>
<dbReference type="GO" id="GO:0005829">
    <property type="term" value="C:cytosol"/>
    <property type="evidence" value="ECO:0007669"/>
    <property type="project" value="TreeGrafter"/>
</dbReference>
<evidence type="ECO:0000256" key="6">
    <source>
        <dbReference type="ARBA" id="ARBA00022989"/>
    </source>
</evidence>
<dbReference type="GO" id="GO:0006511">
    <property type="term" value="P:ubiquitin-dependent protein catabolic process"/>
    <property type="evidence" value="ECO:0007669"/>
    <property type="project" value="TreeGrafter"/>
</dbReference>
<protein>
    <recommendedName>
        <fullName evidence="15">RING-type domain-containing protein</fullName>
    </recommendedName>
</protein>
<dbReference type="AlphaFoldDB" id="A0A2A2LA32"/>
<dbReference type="InterPro" id="IPR013083">
    <property type="entry name" value="Znf_RING/FYVE/PHD"/>
</dbReference>
<feature type="domain" description="CUE" evidence="12">
    <location>
        <begin position="448"/>
        <end position="490"/>
    </location>
</feature>
<dbReference type="GO" id="GO:0070936">
    <property type="term" value="P:protein K48-linked ubiquitination"/>
    <property type="evidence" value="ECO:0007669"/>
    <property type="project" value="TreeGrafter"/>
</dbReference>
<evidence type="ECO:0000256" key="9">
    <source>
        <dbReference type="SAM" id="MobiDB-lite"/>
    </source>
</evidence>
<sequence>MERERSSGARLVSLLSRTPFPSLQIYVTGSFLLASGAVLFVGDQFRQNPEIHDTLHDEMLRHPTLRVIYSNETLGVLATSKAFQFCYYILTNSTLNWLTINTYFATLAFLGQALMHYAFKDLTRQEGREVREGFCSYVLFAIVFLSVVISTNPPHLVQPWLLWFAMMSFMNCIHIVAHERFKLVSPAISSSAPNNSHRVMVLCLGLLSFSLGLAYFIFRIRRFLSNSHLFFLCVDCSLCIIRPLYGLIRCLSSSMPITSDRIRYFQYWLDLVTSLSTDAIQLLNNAYLMVFSPLGVNLTCIFFFYHCRLSYTVIRDTLSRHRRHKDIFKHIEKSYNTTVAPPGERCVVCWEDLDECKRLPCRHQFHDWCLMWWLTQDPSCPTCRRALATPISTQRPAQQGAFSTGNATFRFQGAGFPLFRVPPFSIEFTTGAGPLFRREPAAVADDQQLNSMAQQVHEMFPQLQFEAIVDDLRITGSIQQTTDNVLEGRIGFLGLADIEESDTDDDDWRHSDESSDESRNRSIIEAVPGSSRQTASTEEEDGADGNRHWKERKQEMIRLYRMRYIASERGRDLRERGYE</sequence>
<feature type="transmembrane region" description="Helical" evidence="10">
    <location>
        <begin position="131"/>
        <end position="149"/>
    </location>
</feature>
<dbReference type="GO" id="GO:0016020">
    <property type="term" value="C:membrane"/>
    <property type="evidence" value="ECO:0007669"/>
    <property type="project" value="UniProtKB-SubCell"/>
</dbReference>
<dbReference type="GO" id="GO:0030968">
    <property type="term" value="P:endoplasmic reticulum unfolded protein response"/>
    <property type="evidence" value="ECO:0007669"/>
    <property type="project" value="TreeGrafter"/>
</dbReference>
<dbReference type="STRING" id="2018661.A0A2A2LA32"/>
<evidence type="ECO:0000256" key="8">
    <source>
        <dbReference type="PROSITE-ProRule" id="PRU00175"/>
    </source>
</evidence>
<feature type="transmembrane region" description="Helical" evidence="10">
    <location>
        <begin position="23"/>
        <end position="42"/>
    </location>
</feature>
<dbReference type="SMART" id="SM00546">
    <property type="entry name" value="CUE"/>
    <property type="match status" value="1"/>
</dbReference>
<feature type="transmembrane region" description="Helical" evidence="10">
    <location>
        <begin position="286"/>
        <end position="305"/>
    </location>
</feature>
<dbReference type="PROSITE" id="PS50089">
    <property type="entry name" value="ZF_RING_2"/>
    <property type="match status" value="1"/>
</dbReference>
<dbReference type="Pfam" id="PF02845">
    <property type="entry name" value="CUE"/>
    <property type="match status" value="1"/>
</dbReference>
<keyword evidence="6 10" id="KW-1133">Transmembrane helix</keyword>
<dbReference type="PANTHER" id="PTHR15067:SF5">
    <property type="entry name" value="E3 UBIQUITIN-PROTEIN LIGASE AMFR"/>
    <property type="match status" value="1"/>
</dbReference>
<feature type="transmembrane region" description="Helical" evidence="10">
    <location>
        <begin position="199"/>
        <end position="217"/>
    </location>
</feature>
<evidence type="ECO:0000256" key="10">
    <source>
        <dbReference type="SAM" id="Phobius"/>
    </source>
</evidence>
<name>A0A2A2LA32_9BILA</name>
<keyword evidence="7 10" id="KW-0472">Membrane</keyword>
<dbReference type="GO" id="GO:0000151">
    <property type="term" value="C:ubiquitin ligase complex"/>
    <property type="evidence" value="ECO:0007669"/>
    <property type="project" value="TreeGrafter"/>
</dbReference>
<feature type="region of interest" description="Disordered" evidence="9">
    <location>
        <begin position="501"/>
        <end position="550"/>
    </location>
</feature>
<proteinExistence type="predicted"/>
<dbReference type="GO" id="GO:0005783">
    <property type="term" value="C:endoplasmic reticulum"/>
    <property type="evidence" value="ECO:0007669"/>
    <property type="project" value="TreeGrafter"/>
</dbReference>
<dbReference type="InterPro" id="IPR001841">
    <property type="entry name" value="Znf_RING"/>
</dbReference>
<evidence type="ECO:0000313" key="14">
    <source>
        <dbReference type="Proteomes" id="UP000218231"/>
    </source>
</evidence>
<evidence type="ECO:0000259" key="12">
    <source>
        <dbReference type="PROSITE" id="PS51140"/>
    </source>
</evidence>
<dbReference type="OrthoDB" id="3824970at2759"/>
<evidence type="ECO:0000256" key="3">
    <source>
        <dbReference type="ARBA" id="ARBA00022723"/>
    </source>
</evidence>
<evidence type="ECO:0000256" key="1">
    <source>
        <dbReference type="ARBA" id="ARBA00004141"/>
    </source>
</evidence>
<dbReference type="Proteomes" id="UP000218231">
    <property type="component" value="Unassembled WGS sequence"/>
</dbReference>
<feature type="transmembrane region" description="Helical" evidence="10">
    <location>
        <begin position="102"/>
        <end position="119"/>
    </location>
</feature>
<dbReference type="CDD" id="cd14421">
    <property type="entry name" value="CUE_AMFR"/>
    <property type="match status" value="1"/>
</dbReference>
<dbReference type="GO" id="GO:0043130">
    <property type="term" value="F:ubiquitin binding"/>
    <property type="evidence" value="ECO:0007669"/>
    <property type="project" value="InterPro"/>
</dbReference>
<dbReference type="SMART" id="SM00184">
    <property type="entry name" value="RING"/>
    <property type="match status" value="1"/>
</dbReference>
<keyword evidence="3" id="KW-0479">Metal-binding</keyword>
<accession>A0A2A2LA32</accession>
<evidence type="ECO:0000313" key="13">
    <source>
        <dbReference type="EMBL" id="PAV83141.1"/>
    </source>
</evidence>
<evidence type="ECO:0008006" key="15">
    <source>
        <dbReference type="Google" id="ProtNLM"/>
    </source>
</evidence>
<dbReference type="Gene3D" id="1.10.8.10">
    <property type="entry name" value="DNA helicase RuvA subunit, C-terminal domain"/>
    <property type="match status" value="1"/>
</dbReference>
<dbReference type="PANTHER" id="PTHR15067">
    <property type="entry name" value="E3 UBIQUITIN-PROTEIN LIGASE RNF8"/>
    <property type="match status" value="1"/>
</dbReference>
<keyword evidence="4 8" id="KW-0863">Zinc-finger</keyword>